<dbReference type="Gene3D" id="3.55.40.20">
    <property type="entry name" value="Iron/manganese superoxide dismutase, C-terminal domain"/>
    <property type="match status" value="1"/>
</dbReference>
<dbReference type="GO" id="GO:0046872">
    <property type="term" value="F:metal ion binding"/>
    <property type="evidence" value="ECO:0007669"/>
    <property type="project" value="UniProtKB-KW"/>
</dbReference>
<feature type="domain" description="Manganese/iron superoxide dismutase C-terminal" evidence="7">
    <location>
        <begin position="154"/>
        <end position="253"/>
    </location>
</feature>
<evidence type="ECO:0000259" key="7">
    <source>
        <dbReference type="Pfam" id="PF02777"/>
    </source>
</evidence>
<dbReference type="PRINTS" id="PR01703">
    <property type="entry name" value="MNSODISMTASE"/>
</dbReference>
<dbReference type="PIRSF" id="PIRSF000349">
    <property type="entry name" value="SODismutase"/>
    <property type="match status" value="1"/>
</dbReference>
<dbReference type="PROSITE" id="PS00088">
    <property type="entry name" value="SOD_MN"/>
    <property type="match status" value="1"/>
</dbReference>
<dbReference type="InterPro" id="IPR019831">
    <property type="entry name" value="Mn/Fe_SOD_N"/>
</dbReference>
<dbReference type="InterPro" id="IPR019832">
    <property type="entry name" value="Mn/Fe_SOD_C"/>
</dbReference>
<dbReference type="Pfam" id="PF00081">
    <property type="entry name" value="Sod_Fe_N"/>
    <property type="match status" value="1"/>
</dbReference>
<keyword evidence="4" id="KW-0560">Oxidoreductase</keyword>
<gene>
    <name evidence="8" type="ORF">FLK61_25260</name>
</gene>
<feature type="binding site" evidence="5">
    <location>
        <position position="224"/>
    </location>
    <ligand>
        <name>Mn(2+)</name>
        <dbReference type="ChEBI" id="CHEBI:29035"/>
    </ligand>
</feature>
<evidence type="ECO:0000256" key="4">
    <source>
        <dbReference type="ARBA" id="ARBA00023002"/>
    </source>
</evidence>
<dbReference type="PANTHER" id="PTHR11404">
    <property type="entry name" value="SUPEROXIDE DISMUTASE 2"/>
    <property type="match status" value="1"/>
</dbReference>
<proteinExistence type="inferred from homology"/>
<keyword evidence="9" id="KW-1185">Reference proteome</keyword>
<dbReference type="EC" id="1.15.1.1" evidence="2"/>
<feature type="binding site" evidence="5">
    <location>
        <position position="220"/>
    </location>
    <ligand>
        <name>Mn(2+)</name>
        <dbReference type="ChEBI" id="CHEBI:29035"/>
    </ligand>
</feature>
<organism evidence="8 9">
    <name type="scientific">Paenalkalicoccus suaedae</name>
    <dbReference type="NCBI Taxonomy" id="2592382"/>
    <lineage>
        <taxon>Bacteria</taxon>
        <taxon>Bacillati</taxon>
        <taxon>Bacillota</taxon>
        <taxon>Bacilli</taxon>
        <taxon>Bacillales</taxon>
        <taxon>Bacillaceae</taxon>
        <taxon>Paenalkalicoccus</taxon>
    </lineage>
</organism>
<dbReference type="Pfam" id="PF02777">
    <property type="entry name" value="Sod_Fe_C"/>
    <property type="match status" value="1"/>
</dbReference>
<dbReference type="RefSeq" id="WP_176008127.1">
    <property type="nucleotide sequence ID" value="NZ_CP041372.2"/>
</dbReference>
<dbReference type="Proteomes" id="UP000318138">
    <property type="component" value="Chromosome"/>
</dbReference>
<name>A0A859FA29_9BACI</name>
<dbReference type="Gene3D" id="1.10.287.990">
    <property type="entry name" value="Fe,Mn superoxide dismutase (SOD) domain"/>
    <property type="match status" value="1"/>
</dbReference>
<sequence>MDWDNYCAQVSVWLEDLPVRSSDLRSLVEQTKEAALRKEATLPELVDEVAAMVGGQRSVPIGGHRLPPLPYAYDALEPVISEEIMRLHHNIHHQSYVDGLNKAEKELQRARESRNYDLLRYWEREAAFHGAGHYLHTMFWNNLRPAGTSTIPSALRSQIIRDFGSVEAFKEHLLEAAKKVQGSGWALLVWAPRAGRLEILQAELHHLLSQQDMIPLLGIDVWEHAYYLQYKTDRNQYVDNIWTIIDWDDVAERFEQARQVQWEPF</sequence>
<dbReference type="FunFam" id="3.55.40.20:FF:000004">
    <property type="entry name" value="Superoxide dismutase [Fe]"/>
    <property type="match status" value="1"/>
</dbReference>
<dbReference type="GO" id="GO:0004784">
    <property type="term" value="F:superoxide dismutase activity"/>
    <property type="evidence" value="ECO:0007669"/>
    <property type="project" value="UniProtKB-EC"/>
</dbReference>
<evidence type="ECO:0000259" key="6">
    <source>
        <dbReference type="Pfam" id="PF00081"/>
    </source>
</evidence>
<dbReference type="InterPro" id="IPR036314">
    <property type="entry name" value="SOD_C_sf"/>
</dbReference>
<dbReference type="InterPro" id="IPR050265">
    <property type="entry name" value="Fe/Mn_Superoxide_Dismutase"/>
</dbReference>
<evidence type="ECO:0000313" key="8">
    <source>
        <dbReference type="EMBL" id="QKS70083.1"/>
    </source>
</evidence>
<dbReference type="InterPro" id="IPR036324">
    <property type="entry name" value="Mn/Fe_SOD_N_sf"/>
</dbReference>
<keyword evidence="3 5" id="KW-0479">Metal-binding</keyword>
<feature type="binding site" evidence="5">
    <location>
        <position position="88"/>
    </location>
    <ligand>
        <name>Mn(2+)</name>
        <dbReference type="ChEBI" id="CHEBI:29035"/>
    </ligand>
</feature>
<feature type="binding site" evidence="5">
    <location>
        <position position="136"/>
    </location>
    <ligand>
        <name>Mn(2+)</name>
        <dbReference type="ChEBI" id="CHEBI:29035"/>
    </ligand>
</feature>
<dbReference type="AlphaFoldDB" id="A0A859FA29"/>
<evidence type="ECO:0000256" key="3">
    <source>
        <dbReference type="ARBA" id="ARBA00022723"/>
    </source>
</evidence>
<dbReference type="SUPFAM" id="SSF54719">
    <property type="entry name" value="Fe,Mn superoxide dismutase (SOD), C-terminal domain"/>
    <property type="match status" value="1"/>
</dbReference>
<evidence type="ECO:0000313" key="9">
    <source>
        <dbReference type="Proteomes" id="UP000318138"/>
    </source>
</evidence>
<protein>
    <recommendedName>
        <fullName evidence="2">superoxide dismutase</fullName>
        <ecNumber evidence="2">1.15.1.1</ecNumber>
    </recommendedName>
</protein>
<reference evidence="9" key="1">
    <citation type="submission" date="2019-07" db="EMBL/GenBank/DDBJ databases">
        <title>Bacillus alkalisoli sp. nov. isolated from saline soil.</title>
        <authorList>
            <person name="Sun J.-Q."/>
            <person name="Xu L."/>
        </authorList>
    </citation>
    <scope>NUCLEOTIDE SEQUENCE [LARGE SCALE GENOMIC DNA]</scope>
    <source>
        <strain evidence="9">M4U3P1</strain>
    </source>
</reference>
<accession>A0A859FA29</accession>
<feature type="domain" description="Manganese/iron superoxide dismutase N-terminal" evidence="6">
    <location>
        <begin position="64"/>
        <end position="143"/>
    </location>
</feature>
<evidence type="ECO:0000256" key="1">
    <source>
        <dbReference type="ARBA" id="ARBA00008714"/>
    </source>
</evidence>
<evidence type="ECO:0000256" key="2">
    <source>
        <dbReference type="ARBA" id="ARBA00012682"/>
    </source>
</evidence>
<dbReference type="InterPro" id="IPR001189">
    <property type="entry name" value="Mn/Fe_SOD"/>
</dbReference>
<dbReference type="InterPro" id="IPR019833">
    <property type="entry name" value="Mn/Fe_SOD_BS"/>
</dbReference>
<dbReference type="FunFam" id="1.10.287.990:FF:000001">
    <property type="entry name" value="Superoxide dismutase"/>
    <property type="match status" value="1"/>
</dbReference>
<evidence type="ECO:0000256" key="5">
    <source>
        <dbReference type="PIRSR" id="PIRSR000349-1"/>
    </source>
</evidence>
<dbReference type="PANTHER" id="PTHR11404:SF6">
    <property type="entry name" value="SUPEROXIDE DISMUTASE [MN], MITOCHONDRIAL"/>
    <property type="match status" value="1"/>
</dbReference>
<dbReference type="SUPFAM" id="SSF46609">
    <property type="entry name" value="Fe,Mn superoxide dismutase (SOD), N-terminal domain"/>
    <property type="match status" value="1"/>
</dbReference>
<dbReference type="EMBL" id="CP041372">
    <property type="protein sequence ID" value="QKS70083.1"/>
    <property type="molecule type" value="Genomic_DNA"/>
</dbReference>
<dbReference type="KEGG" id="psua:FLK61_25260"/>
<comment type="similarity">
    <text evidence="1">Belongs to the iron/manganese superoxide dismutase family.</text>
</comment>